<keyword evidence="3" id="KW-1185">Reference proteome</keyword>
<accession>A0ABV4JTX3</accession>
<dbReference type="EMBL" id="JBFSOO010000008">
    <property type="protein sequence ID" value="MEZ6854196.1"/>
    <property type="molecule type" value="Genomic_DNA"/>
</dbReference>
<dbReference type="InterPro" id="IPR037026">
    <property type="entry name" value="Vgr_OB-fold_dom_sf"/>
</dbReference>
<dbReference type="NCBIfam" id="TIGR01644">
    <property type="entry name" value="phage_P2_V"/>
    <property type="match status" value="1"/>
</dbReference>
<evidence type="ECO:0000313" key="2">
    <source>
        <dbReference type="EMBL" id="MEZ6854196.1"/>
    </source>
</evidence>
<evidence type="ECO:0000313" key="3">
    <source>
        <dbReference type="Proteomes" id="UP001568358"/>
    </source>
</evidence>
<comment type="caution">
    <text evidence="2">The sequence shown here is derived from an EMBL/GenBank/DDBJ whole genome shotgun (WGS) entry which is preliminary data.</text>
</comment>
<dbReference type="Gene3D" id="2.40.50.230">
    <property type="entry name" value="Gp5 N-terminal domain"/>
    <property type="match status" value="1"/>
</dbReference>
<dbReference type="InterPro" id="IPR006531">
    <property type="entry name" value="Gp5/Vgr_OB"/>
</dbReference>
<name>A0ABV4JTX3_9BACT</name>
<organism evidence="2 3">
    <name type="scientific">Halodesulfovibrio aestuarii</name>
    <dbReference type="NCBI Taxonomy" id="126333"/>
    <lineage>
        <taxon>Bacteria</taxon>
        <taxon>Pseudomonadati</taxon>
        <taxon>Thermodesulfobacteriota</taxon>
        <taxon>Desulfovibrionia</taxon>
        <taxon>Desulfovibrionales</taxon>
        <taxon>Desulfovibrionaceae</taxon>
        <taxon>Halodesulfovibrio</taxon>
    </lineage>
</organism>
<gene>
    <name evidence="2" type="ORF">AB2Z07_11765</name>
</gene>
<dbReference type="RefSeq" id="WP_371150738.1">
    <property type="nucleotide sequence ID" value="NZ_JBFSOO010000008.1"/>
</dbReference>
<feature type="domain" description="Gp5/Type VI secretion system Vgr protein OB-fold" evidence="1">
    <location>
        <begin position="19"/>
        <end position="84"/>
    </location>
</feature>
<dbReference type="InterPro" id="IPR013046">
    <property type="entry name" value="GpV/Gp45"/>
</dbReference>
<dbReference type="Proteomes" id="UP001568358">
    <property type="component" value="Unassembled WGS sequence"/>
</dbReference>
<dbReference type="Pfam" id="PF04717">
    <property type="entry name" value="Phage_base_V"/>
    <property type="match status" value="1"/>
</dbReference>
<evidence type="ECO:0000259" key="1">
    <source>
        <dbReference type="Pfam" id="PF04717"/>
    </source>
</evidence>
<dbReference type="Gene3D" id="6.20.150.10">
    <property type="match status" value="1"/>
</dbReference>
<sequence>MSQHLSELYRFLAGLIRFGTVVEADYSIARVRVDCGGVVSNWLPWIAERAGNDRSWHALEVGEQVAVLSPGGETAQGIVLGSIYQAAHPAPANSVDVRRYEFKDGAVIEYDRAKHKLYADIPGDAEIVAAKSITANAGTTVDAEAKERITLKAPLLEFEGGLIRLIGPIESGGRGGETHPMKINGPMEHTGGNYVNPDNDVVANGISLSGHHHVCPTCGETGAPK</sequence>
<reference evidence="2 3" key="1">
    <citation type="submission" date="2024-07" db="EMBL/GenBank/DDBJ databases">
        <title>Active virus-host system and metabolic interactions in a Lokiarchaeon culture.</title>
        <authorList>
            <person name="Ponce Toledo R.I."/>
            <person name="Rodrigues Oliveira T."/>
            <person name="Schleper C."/>
        </authorList>
    </citation>
    <scope>NUCLEOTIDE SEQUENCE [LARGE SCALE GENOMIC DNA]</scope>
    <source>
        <strain evidence="2 3">B35</strain>
    </source>
</reference>
<proteinExistence type="predicted"/>
<protein>
    <submittedName>
        <fullName evidence="2">Phage baseplate assembly protein V</fullName>
    </submittedName>
</protein>